<dbReference type="GeneID" id="26970217"/>
<keyword evidence="2" id="KW-1185">Reference proteome</keyword>
<dbReference type="KEGG" id="pbl:PAAG_11096"/>
<proteinExistence type="predicted"/>
<dbReference type="EMBL" id="KN293992">
    <property type="protein sequence ID" value="KGQ02143.1"/>
    <property type="molecule type" value="Genomic_DNA"/>
</dbReference>
<dbReference type="VEuPathDB" id="FungiDB:PAAG_11096"/>
<accession>A0A0A2V3U2</accession>
<dbReference type="AlphaFoldDB" id="A0A0A2V3U2"/>
<sequence>MEFDKYEKALEKWEAIKALVDSGKMMEEEFVFNTLAEDGSNTHSSMVVNDETRNGDGICHEVTDFSTRKLQN</sequence>
<dbReference type="Proteomes" id="UP000002059">
    <property type="component" value="Partially assembled WGS sequence"/>
</dbReference>
<dbReference type="HOGENOM" id="CLU_2722864_0_0_1"/>
<dbReference type="RefSeq" id="XP_015703606.1">
    <property type="nucleotide sequence ID" value="XM_015846802.1"/>
</dbReference>
<protein>
    <submittedName>
        <fullName evidence="1">Uncharacterized protein</fullName>
    </submittedName>
</protein>
<dbReference type="OrthoDB" id="5412996at2759"/>
<reference evidence="1 2" key="1">
    <citation type="journal article" date="2011" name="PLoS Genet.">
        <title>Comparative genomic analysis of human fungal pathogens causing paracoccidioidomycosis.</title>
        <authorList>
            <person name="Desjardins C.A."/>
            <person name="Champion M.D."/>
            <person name="Holder J.W."/>
            <person name="Muszewska A."/>
            <person name="Goldberg J."/>
            <person name="Bailao A.M."/>
            <person name="Brigido M.M."/>
            <person name="Ferreira M.E."/>
            <person name="Garcia A.M."/>
            <person name="Grynberg M."/>
            <person name="Gujja S."/>
            <person name="Heiman D.I."/>
            <person name="Henn M.R."/>
            <person name="Kodira C.D."/>
            <person name="Leon-Narvaez H."/>
            <person name="Longo L.V."/>
            <person name="Ma L.J."/>
            <person name="Malavazi I."/>
            <person name="Matsuo A.L."/>
            <person name="Morais F.V."/>
            <person name="Pereira M."/>
            <person name="Rodriguez-Brito S."/>
            <person name="Sakthikumar S."/>
            <person name="Salem-Izacc S.M."/>
            <person name="Sykes S.M."/>
            <person name="Teixeira M.M."/>
            <person name="Vallejo M.C."/>
            <person name="Walter M.E."/>
            <person name="Yandava C."/>
            <person name="Young S."/>
            <person name="Zeng Q."/>
            <person name="Zucker J."/>
            <person name="Felipe M.S."/>
            <person name="Goldman G.H."/>
            <person name="Haas B.J."/>
            <person name="McEwen J.G."/>
            <person name="Nino-Vega G."/>
            <person name="Puccia R."/>
            <person name="San-Blas G."/>
            <person name="Soares C.M."/>
            <person name="Birren B.W."/>
            <person name="Cuomo C.A."/>
        </authorList>
    </citation>
    <scope>NUCLEOTIDE SEQUENCE [LARGE SCALE GENOMIC DNA]</scope>
    <source>
        <strain evidence="2">ATCC MYA-826 / Pb01</strain>
    </source>
</reference>
<evidence type="ECO:0000313" key="1">
    <source>
        <dbReference type="EMBL" id="KGQ02143.1"/>
    </source>
</evidence>
<gene>
    <name evidence="1" type="ORF">PAAG_11096</name>
</gene>
<evidence type="ECO:0000313" key="2">
    <source>
        <dbReference type="Proteomes" id="UP000002059"/>
    </source>
</evidence>
<name>A0A0A2V3U2_PARBA</name>
<organism evidence="1 2">
    <name type="scientific">Paracoccidioides lutzii (strain ATCC MYA-826 / Pb01)</name>
    <name type="common">Paracoccidioides brasiliensis</name>
    <dbReference type="NCBI Taxonomy" id="502779"/>
    <lineage>
        <taxon>Eukaryota</taxon>
        <taxon>Fungi</taxon>
        <taxon>Dikarya</taxon>
        <taxon>Ascomycota</taxon>
        <taxon>Pezizomycotina</taxon>
        <taxon>Eurotiomycetes</taxon>
        <taxon>Eurotiomycetidae</taxon>
        <taxon>Onygenales</taxon>
        <taxon>Ajellomycetaceae</taxon>
        <taxon>Paracoccidioides</taxon>
    </lineage>
</organism>